<protein>
    <submittedName>
        <fullName evidence="2">Uncharacterized protein LOC142181811</fullName>
    </submittedName>
</protein>
<proteinExistence type="predicted"/>
<sequence>MNRIDRVLVNFEWMTVLPASTMHYMTKGLYDHSPTIISWDNMKQMGNRHFKYFNMWSMDPDFKGKVAESWSIGINGTKMYQIVGKLNILKGVLKQLNKTKFNNIEGKAEQAKKDLEECQQHMQQNPLNQGLIEREQQLPISYRRYKEASDKFLRQKSKVQWLKQSDKNNKYFHSYMKARRNANRILSIKDSKGNRVTNMEEIVE</sequence>
<reference evidence="1" key="1">
    <citation type="journal article" date="2014" name="Nat. Commun.">
        <title>The tobacco genome sequence and its comparison with those of tomato and potato.</title>
        <authorList>
            <person name="Sierro N."/>
            <person name="Battey J.N."/>
            <person name="Ouadi S."/>
            <person name="Bakaher N."/>
            <person name="Bovet L."/>
            <person name="Willig A."/>
            <person name="Goepfert S."/>
            <person name="Peitsch M.C."/>
            <person name="Ivanov N.V."/>
        </authorList>
    </citation>
    <scope>NUCLEOTIDE SEQUENCE [LARGE SCALE GENOMIC DNA]</scope>
</reference>
<gene>
    <name evidence="2" type="primary">LOC142181811</name>
</gene>
<dbReference type="RefSeq" id="XP_075111468.1">
    <property type="nucleotide sequence ID" value="XM_075255367.1"/>
</dbReference>
<evidence type="ECO:0000313" key="1">
    <source>
        <dbReference type="Proteomes" id="UP000790787"/>
    </source>
</evidence>
<accession>A0AC58UPQ9</accession>
<reference evidence="2" key="2">
    <citation type="submission" date="2025-08" db="UniProtKB">
        <authorList>
            <consortium name="RefSeq"/>
        </authorList>
    </citation>
    <scope>IDENTIFICATION</scope>
    <source>
        <tissue evidence="2">Leaf</tissue>
    </source>
</reference>
<evidence type="ECO:0000313" key="2">
    <source>
        <dbReference type="RefSeq" id="XP_075111468.1"/>
    </source>
</evidence>
<name>A0AC58UPQ9_TOBAC</name>
<organism evidence="1 2">
    <name type="scientific">Nicotiana tabacum</name>
    <name type="common">Common tobacco</name>
    <dbReference type="NCBI Taxonomy" id="4097"/>
    <lineage>
        <taxon>Eukaryota</taxon>
        <taxon>Viridiplantae</taxon>
        <taxon>Streptophyta</taxon>
        <taxon>Embryophyta</taxon>
        <taxon>Tracheophyta</taxon>
        <taxon>Spermatophyta</taxon>
        <taxon>Magnoliopsida</taxon>
        <taxon>eudicotyledons</taxon>
        <taxon>Gunneridae</taxon>
        <taxon>Pentapetalae</taxon>
        <taxon>asterids</taxon>
        <taxon>lamiids</taxon>
        <taxon>Solanales</taxon>
        <taxon>Solanaceae</taxon>
        <taxon>Nicotianoideae</taxon>
        <taxon>Nicotianeae</taxon>
        <taxon>Nicotiana</taxon>
    </lineage>
</organism>
<dbReference type="Proteomes" id="UP000790787">
    <property type="component" value="Chromosome 6"/>
</dbReference>
<keyword evidence="1" id="KW-1185">Reference proteome</keyword>